<evidence type="ECO:0000313" key="9">
    <source>
        <dbReference type="EMBL" id="MFC3146200.1"/>
    </source>
</evidence>
<dbReference type="Gene3D" id="1.10.10.10">
    <property type="entry name" value="Winged helix-like DNA-binding domain superfamily/Winged helix DNA-binding domain"/>
    <property type="match status" value="3"/>
</dbReference>
<evidence type="ECO:0000256" key="1">
    <source>
        <dbReference type="ARBA" id="ARBA00004496"/>
    </source>
</evidence>
<evidence type="ECO:0000256" key="3">
    <source>
        <dbReference type="ARBA" id="ARBA00018111"/>
    </source>
</evidence>
<accession>A0ABV7H171</accession>
<comment type="subcellular location">
    <subcellularLocation>
        <location evidence="1 5">Cytoplasm</location>
    </subcellularLocation>
</comment>
<dbReference type="PANTHER" id="PTHR33602:SF1">
    <property type="entry name" value="REGULATORY PROTEIN RECX FAMILY PROTEIN"/>
    <property type="match status" value="1"/>
</dbReference>
<keyword evidence="10" id="KW-1185">Reference proteome</keyword>
<sequence length="200" mass="22060">MNRSSLKRPAARRPGSRADDDNGFEQFETASIDRCTPEGNAAEAAASPRRAGPSLLARAIGYLSRREHSRSELARKLALHALVAGQDEAAVERVLDQLVAKGLLSDARFAASLSHRRGQRYGTARVMMELRQQGVGAEVLAQTQSQLKDTELERAREVWQRKFGQPAATPAERAKQLRFLQSRGFASEVCYRVVRDSDAA</sequence>
<feature type="region of interest" description="Disordered" evidence="6">
    <location>
        <begin position="1"/>
        <end position="50"/>
    </location>
</feature>
<dbReference type="InterPro" id="IPR036388">
    <property type="entry name" value="WH-like_DNA-bd_sf"/>
</dbReference>
<dbReference type="InterPro" id="IPR053925">
    <property type="entry name" value="RecX_HTH_3rd"/>
</dbReference>
<evidence type="ECO:0000256" key="5">
    <source>
        <dbReference type="HAMAP-Rule" id="MF_01114"/>
    </source>
</evidence>
<dbReference type="Pfam" id="PF21981">
    <property type="entry name" value="RecX_HTH3"/>
    <property type="match status" value="1"/>
</dbReference>
<dbReference type="NCBIfam" id="NF001055">
    <property type="entry name" value="PRK00117.2-5"/>
    <property type="match status" value="1"/>
</dbReference>
<evidence type="ECO:0000256" key="4">
    <source>
        <dbReference type="ARBA" id="ARBA00022490"/>
    </source>
</evidence>
<feature type="domain" description="RecX third three-helical" evidence="8">
    <location>
        <begin position="149"/>
        <end position="194"/>
    </location>
</feature>
<evidence type="ECO:0000256" key="6">
    <source>
        <dbReference type="SAM" id="MobiDB-lite"/>
    </source>
</evidence>
<dbReference type="EMBL" id="JBHRTI010000003">
    <property type="protein sequence ID" value="MFC3146200.1"/>
    <property type="molecule type" value="Genomic_DNA"/>
</dbReference>
<feature type="compositionally biased region" description="Low complexity" evidence="6">
    <location>
        <begin position="38"/>
        <end position="50"/>
    </location>
</feature>
<gene>
    <name evidence="5 9" type="primary">recX</name>
    <name evidence="9" type="ORF">ACFOEN_00940</name>
</gene>
<evidence type="ECO:0000259" key="8">
    <source>
        <dbReference type="Pfam" id="PF21981"/>
    </source>
</evidence>
<evidence type="ECO:0000313" key="10">
    <source>
        <dbReference type="Proteomes" id="UP001595556"/>
    </source>
</evidence>
<evidence type="ECO:0000259" key="7">
    <source>
        <dbReference type="Pfam" id="PF02631"/>
    </source>
</evidence>
<comment type="similarity">
    <text evidence="2 5">Belongs to the RecX family.</text>
</comment>
<keyword evidence="4 5" id="KW-0963">Cytoplasm</keyword>
<dbReference type="HAMAP" id="MF_01114">
    <property type="entry name" value="RecX"/>
    <property type="match status" value="1"/>
</dbReference>
<feature type="compositionally biased region" description="Basic residues" evidence="6">
    <location>
        <begin position="1"/>
        <end position="15"/>
    </location>
</feature>
<comment type="caution">
    <text evidence="9">The sequence shown here is derived from an EMBL/GenBank/DDBJ whole genome shotgun (WGS) entry which is preliminary data.</text>
</comment>
<dbReference type="InterPro" id="IPR003783">
    <property type="entry name" value="Regulatory_RecX"/>
</dbReference>
<reference evidence="10" key="1">
    <citation type="journal article" date="2019" name="Int. J. Syst. Evol. Microbiol.">
        <title>The Global Catalogue of Microorganisms (GCM) 10K type strain sequencing project: providing services to taxonomists for standard genome sequencing and annotation.</title>
        <authorList>
            <consortium name="The Broad Institute Genomics Platform"/>
            <consortium name="The Broad Institute Genome Sequencing Center for Infectious Disease"/>
            <person name="Wu L."/>
            <person name="Ma J."/>
        </authorList>
    </citation>
    <scope>NUCLEOTIDE SEQUENCE [LARGE SCALE GENOMIC DNA]</scope>
    <source>
        <strain evidence="10">KCTC 52168</strain>
    </source>
</reference>
<dbReference type="PANTHER" id="PTHR33602">
    <property type="entry name" value="REGULATORY PROTEIN RECX FAMILY PROTEIN"/>
    <property type="match status" value="1"/>
</dbReference>
<feature type="domain" description="RecX second three-helical" evidence="7">
    <location>
        <begin position="105"/>
        <end position="142"/>
    </location>
</feature>
<protein>
    <recommendedName>
        <fullName evidence="3 5">Regulatory protein RecX</fullName>
    </recommendedName>
</protein>
<dbReference type="InterPro" id="IPR053924">
    <property type="entry name" value="RecX_HTH_2nd"/>
</dbReference>
<dbReference type="RefSeq" id="WP_377300484.1">
    <property type="nucleotide sequence ID" value="NZ_CP180191.1"/>
</dbReference>
<dbReference type="Proteomes" id="UP001595556">
    <property type="component" value="Unassembled WGS sequence"/>
</dbReference>
<organism evidence="9 10">
    <name type="scientific">Piscinibacterium candidicorallinum</name>
    <dbReference type="NCBI Taxonomy" id="1793872"/>
    <lineage>
        <taxon>Bacteria</taxon>
        <taxon>Pseudomonadati</taxon>
        <taxon>Pseudomonadota</taxon>
        <taxon>Betaproteobacteria</taxon>
        <taxon>Burkholderiales</taxon>
        <taxon>Piscinibacterium</taxon>
    </lineage>
</organism>
<name>A0ABV7H171_9BURK</name>
<dbReference type="Pfam" id="PF02631">
    <property type="entry name" value="RecX_HTH2"/>
    <property type="match status" value="1"/>
</dbReference>
<comment type="function">
    <text evidence="5">Modulates RecA activity.</text>
</comment>
<evidence type="ECO:0000256" key="2">
    <source>
        <dbReference type="ARBA" id="ARBA00009695"/>
    </source>
</evidence>
<proteinExistence type="inferred from homology"/>